<feature type="compositionally biased region" description="Polar residues" evidence="2">
    <location>
        <begin position="770"/>
        <end position="779"/>
    </location>
</feature>
<accession>A0A556V9X9</accession>
<dbReference type="GO" id="GO:0005640">
    <property type="term" value="C:nuclear outer membrane"/>
    <property type="evidence" value="ECO:0007669"/>
    <property type="project" value="TreeGrafter"/>
</dbReference>
<dbReference type="GO" id="GO:0007015">
    <property type="term" value="P:actin filament organization"/>
    <property type="evidence" value="ECO:0007669"/>
    <property type="project" value="TreeGrafter"/>
</dbReference>
<feature type="coiled-coil region" evidence="1">
    <location>
        <begin position="206"/>
        <end position="317"/>
    </location>
</feature>
<dbReference type="GO" id="GO:0034993">
    <property type="term" value="C:meiotic nuclear membrane microtubule tethering complex"/>
    <property type="evidence" value="ECO:0007669"/>
    <property type="project" value="InterPro"/>
</dbReference>
<feature type="compositionally biased region" description="Basic and acidic residues" evidence="2">
    <location>
        <begin position="757"/>
        <end position="769"/>
    </location>
</feature>
<feature type="compositionally biased region" description="Low complexity" evidence="2">
    <location>
        <begin position="704"/>
        <end position="715"/>
    </location>
</feature>
<feature type="region of interest" description="Disordered" evidence="2">
    <location>
        <begin position="553"/>
        <end position="584"/>
    </location>
</feature>
<gene>
    <name evidence="5" type="ORF">Baya_14805</name>
</gene>
<feature type="compositionally biased region" description="Basic and acidic residues" evidence="2">
    <location>
        <begin position="642"/>
        <end position="661"/>
    </location>
</feature>
<name>A0A556V9X9_BAGYA</name>
<dbReference type="GO" id="GO:0051653">
    <property type="term" value="P:spindle localization"/>
    <property type="evidence" value="ECO:0007669"/>
    <property type="project" value="TreeGrafter"/>
</dbReference>
<evidence type="ECO:0000313" key="5">
    <source>
        <dbReference type="EMBL" id="TTD32921.1"/>
    </source>
</evidence>
<feature type="compositionally biased region" description="Polar residues" evidence="2">
    <location>
        <begin position="34"/>
        <end position="53"/>
    </location>
</feature>
<dbReference type="InterPro" id="IPR028170">
    <property type="entry name" value="KASH5"/>
</dbReference>
<dbReference type="InterPro" id="IPR039508">
    <property type="entry name" value="KASH5_EF-hand-like_dom"/>
</dbReference>
<dbReference type="GO" id="GO:0034397">
    <property type="term" value="P:telomere localization"/>
    <property type="evidence" value="ECO:0007669"/>
    <property type="project" value="InterPro"/>
</dbReference>
<feature type="domain" description="Protein KASH5 EF-hand-like" evidence="3">
    <location>
        <begin position="81"/>
        <end position="145"/>
    </location>
</feature>
<feature type="compositionally biased region" description="Basic and acidic residues" evidence="2">
    <location>
        <begin position="553"/>
        <end position="580"/>
    </location>
</feature>
<dbReference type="GO" id="GO:0000800">
    <property type="term" value="C:lateral element"/>
    <property type="evidence" value="ECO:0007669"/>
    <property type="project" value="TreeGrafter"/>
</dbReference>
<dbReference type="OrthoDB" id="10062605at2759"/>
<feature type="region of interest" description="Disordered" evidence="2">
    <location>
        <begin position="604"/>
        <end position="719"/>
    </location>
</feature>
<evidence type="ECO:0000259" key="4">
    <source>
        <dbReference type="Pfam" id="PF14662"/>
    </source>
</evidence>
<reference evidence="5 6" key="1">
    <citation type="journal article" date="2019" name="Genome Biol. Evol.">
        <title>Whole-Genome Sequencing of the Giant Devil Catfish, Bagarius yarrelli.</title>
        <authorList>
            <person name="Jiang W."/>
            <person name="Lv Y."/>
            <person name="Cheng L."/>
            <person name="Yang K."/>
            <person name="Chao B."/>
            <person name="Wang X."/>
            <person name="Li Y."/>
            <person name="Pan X."/>
            <person name="You X."/>
            <person name="Zhang Y."/>
            <person name="Yang J."/>
            <person name="Li J."/>
            <person name="Zhang X."/>
            <person name="Liu S."/>
            <person name="Sun C."/>
            <person name="Yang J."/>
            <person name="Shi Q."/>
        </authorList>
    </citation>
    <scope>NUCLEOTIDE SEQUENCE [LARGE SCALE GENOMIC DNA]</scope>
    <source>
        <strain evidence="5">JWS20170419001</strain>
        <tissue evidence="5">Muscle</tissue>
    </source>
</reference>
<dbReference type="GO" id="GO:0090220">
    <property type="term" value="P:chromosome localization to nuclear envelope involved in homologous chromosome segregation"/>
    <property type="evidence" value="ECO:0007669"/>
    <property type="project" value="TreeGrafter"/>
</dbReference>
<evidence type="ECO:0000256" key="1">
    <source>
        <dbReference type="SAM" id="Coils"/>
    </source>
</evidence>
<proteinExistence type="predicted"/>
<feature type="region of interest" description="Disordered" evidence="2">
    <location>
        <begin position="750"/>
        <end position="793"/>
    </location>
</feature>
<dbReference type="GO" id="GO:0070840">
    <property type="term" value="F:dynein complex binding"/>
    <property type="evidence" value="ECO:0007669"/>
    <property type="project" value="TreeGrafter"/>
</dbReference>
<dbReference type="GO" id="GO:0090619">
    <property type="term" value="C:meiotic spindle pole"/>
    <property type="evidence" value="ECO:0007669"/>
    <property type="project" value="TreeGrafter"/>
</dbReference>
<dbReference type="EMBL" id="VCAZ01000181">
    <property type="protein sequence ID" value="TTD32921.1"/>
    <property type="molecule type" value="Genomic_DNA"/>
</dbReference>
<dbReference type="GO" id="GO:0000781">
    <property type="term" value="C:chromosome, telomeric region"/>
    <property type="evidence" value="ECO:0007669"/>
    <property type="project" value="TreeGrafter"/>
</dbReference>
<feature type="domain" description="KASH5-like coiled-coil" evidence="4">
    <location>
        <begin position="154"/>
        <end position="328"/>
    </location>
</feature>
<feature type="compositionally biased region" description="Polar residues" evidence="2">
    <location>
        <begin position="617"/>
        <end position="639"/>
    </location>
</feature>
<feature type="compositionally biased region" description="Basic and acidic residues" evidence="2">
    <location>
        <begin position="691"/>
        <end position="700"/>
    </location>
</feature>
<dbReference type="GO" id="GO:0007129">
    <property type="term" value="P:homologous chromosome pairing at meiosis"/>
    <property type="evidence" value="ECO:0007669"/>
    <property type="project" value="TreeGrafter"/>
</dbReference>
<evidence type="ECO:0000256" key="2">
    <source>
        <dbReference type="SAM" id="MobiDB-lite"/>
    </source>
</evidence>
<dbReference type="GO" id="GO:0051225">
    <property type="term" value="P:spindle assembly"/>
    <property type="evidence" value="ECO:0007669"/>
    <property type="project" value="TreeGrafter"/>
</dbReference>
<organism evidence="5 6">
    <name type="scientific">Bagarius yarrelli</name>
    <name type="common">Goonch</name>
    <name type="synonym">Bagrus yarrelli</name>
    <dbReference type="NCBI Taxonomy" id="175774"/>
    <lineage>
        <taxon>Eukaryota</taxon>
        <taxon>Metazoa</taxon>
        <taxon>Chordata</taxon>
        <taxon>Craniata</taxon>
        <taxon>Vertebrata</taxon>
        <taxon>Euteleostomi</taxon>
        <taxon>Actinopterygii</taxon>
        <taxon>Neopterygii</taxon>
        <taxon>Teleostei</taxon>
        <taxon>Ostariophysi</taxon>
        <taxon>Siluriformes</taxon>
        <taxon>Sisoridae</taxon>
        <taxon>Sisorinae</taxon>
        <taxon>Bagarius</taxon>
    </lineage>
</organism>
<feature type="coiled-coil region" evidence="1">
    <location>
        <begin position="451"/>
        <end position="478"/>
    </location>
</feature>
<evidence type="ECO:0000313" key="6">
    <source>
        <dbReference type="Proteomes" id="UP000319801"/>
    </source>
</evidence>
<dbReference type="PANTHER" id="PTHR47300:SF1">
    <property type="entry name" value="PROTEIN KASH5"/>
    <property type="match status" value="1"/>
</dbReference>
<feature type="compositionally biased region" description="Polar residues" evidence="2">
    <location>
        <begin position="672"/>
        <end position="683"/>
    </location>
</feature>
<dbReference type="InterPro" id="IPR028168">
    <property type="entry name" value="KASH5_CC"/>
</dbReference>
<protein>
    <submittedName>
        <fullName evidence="5">Lymphoid-restricted membrane protein</fullName>
    </submittedName>
</protein>
<sequence>MASGNVNAGWKTPDISAQDESSFSSQQDGEHQENSALSLSMDSGTSSVELSQLQSDNENFRPCDRYLCDMSGFSEEELLNITFEACDAAGRGEVLASTVVQFLQAMTGHSGGQDKLIVLKHMLDPEGRDPAMDKDAFHTTMKKWITQCSQDGDTGDLLGLVAELKHAQHRLRGQNSSLLRSVSQCEEINLQLMMDVSELRSKLASAQLCEGRAQSLAEELDEARRALRESQERTSLAQANSHSLMKEIEHLKAHIKVMEEMNEKLLLERNSADDRLNKLKRADEDVGEELEEMRVLLAIKERENTKKNITLQKLKETYLDYHRIIDRTCVEENSGSVFELQPPSSPKTDLYNFIQKVKSAELQYVLSAESLQKAFLQDQQKQASTKQQLLTVLRDLERPRPQWGQQPECRQIETHRQTQEAPKAPPITWWKALRLEDMRHTWNTQDIQDTTREMQQRITALEAQLREAQMEVQKSRTELGEASVLTAKADVAVQTEQVADEWKCVAAEKVLESLRKVEAVVTRALKAAEVLTESERRMRERMEAISHKVEEVLSRTTDTEKLLSGLEERDSSCTKDKEDTTGTLNGLSEQLKCESVVLLDSSSDHHPVGPLNKHNPPVQNCSEGGSTAAHNPVTSTSPSAACEERTHHDTREKEARFHLGSKETGGADDSLLKSNSDVTLQDDQTFKLKKNKDPNPKQDDTGTSQISASSGSSLSEPTEVFNALEKEWSAEPEQFDQTFQKANFILNEGAEKSSGCSEEKTNKNVKDSVTEWTSSTAESENIRSSDPHEGGSVYVSQVQTTEPAETLESLLNCDGCVS</sequence>
<dbReference type="Proteomes" id="UP000319801">
    <property type="component" value="Unassembled WGS sequence"/>
</dbReference>
<feature type="compositionally biased region" description="Basic and acidic residues" evidence="2">
    <location>
        <begin position="780"/>
        <end position="789"/>
    </location>
</feature>
<feature type="compositionally biased region" description="Polar residues" evidence="2">
    <location>
        <begin position="18"/>
        <end position="27"/>
    </location>
</feature>
<keyword evidence="1" id="KW-0175">Coiled coil</keyword>
<dbReference type="Pfam" id="PF14658">
    <property type="entry name" value="EF-hand_9"/>
    <property type="match status" value="1"/>
</dbReference>
<evidence type="ECO:0000259" key="3">
    <source>
        <dbReference type="Pfam" id="PF14658"/>
    </source>
</evidence>
<dbReference type="AlphaFoldDB" id="A0A556V9X9"/>
<comment type="caution">
    <text evidence="5">The sequence shown here is derived from an EMBL/GenBank/DDBJ whole genome shotgun (WGS) entry which is preliminary data.</text>
</comment>
<keyword evidence="6" id="KW-1185">Reference proteome</keyword>
<dbReference type="Pfam" id="PF14662">
    <property type="entry name" value="KASH_CCD"/>
    <property type="match status" value="1"/>
</dbReference>
<feature type="region of interest" description="Disordered" evidence="2">
    <location>
        <begin position="1"/>
        <end position="53"/>
    </location>
</feature>
<dbReference type="PANTHER" id="PTHR47300">
    <property type="entry name" value="PROTEIN KASH5"/>
    <property type="match status" value="1"/>
</dbReference>